<evidence type="ECO:0000256" key="1">
    <source>
        <dbReference type="SAM" id="MobiDB-lite"/>
    </source>
</evidence>
<gene>
    <name evidence="2" type="ORF">ACFP4F_28985</name>
</gene>
<name>A0ABW1MRX8_9ACTN</name>
<accession>A0ABW1MRX8</accession>
<comment type="caution">
    <text evidence="2">The sequence shown here is derived from an EMBL/GenBank/DDBJ whole genome shotgun (WGS) entry which is preliminary data.</text>
</comment>
<keyword evidence="3" id="KW-1185">Reference proteome</keyword>
<organism evidence="2 3">
    <name type="scientific">Streptomyces ochraceiscleroticus</name>
    <dbReference type="NCBI Taxonomy" id="47761"/>
    <lineage>
        <taxon>Bacteria</taxon>
        <taxon>Bacillati</taxon>
        <taxon>Actinomycetota</taxon>
        <taxon>Actinomycetes</taxon>
        <taxon>Kitasatosporales</taxon>
        <taxon>Streptomycetaceae</taxon>
        <taxon>Streptomyces</taxon>
    </lineage>
</organism>
<dbReference type="RefSeq" id="WP_157848992.1">
    <property type="nucleotide sequence ID" value="NZ_JBHSPX010000008.1"/>
</dbReference>
<dbReference type="Proteomes" id="UP001596139">
    <property type="component" value="Unassembled WGS sequence"/>
</dbReference>
<evidence type="ECO:0000313" key="3">
    <source>
        <dbReference type="Proteomes" id="UP001596139"/>
    </source>
</evidence>
<evidence type="ECO:0000313" key="2">
    <source>
        <dbReference type="EMBL" id="MFC6066556.1"/>
    </source>
</evidence>
<proteinExistence type="predicted"/>
<dbReference type="EMBL" id="JBHSPX010000008">
    <property type="protein sequence ID" value="MFC6066556.1"/>
    <property type="molecule type" value="Genomic_DNA"/>
</dbReference>
<protein>
    <submittedName>
        <fullName evidence="2">Uncharacterized protein</fullName>
    </submittedName>
</protein>
<feature type="region of interest" description="Disordered" evidence="1">
    <location>
        <begin position="31"/>
        <end position="59"/>
    </location>
</feature>
<reference evidence="3" key="1">
    <citation type="journal article" date="2019" name="Int. J. Syst. Evol. Microbiol.">
        <title>The Global Catalogue of Microorganisms (GCM) 10K type strain sequencing project: providing services to taxonomists for standard genome sequencing and annotation.</title>
        <authorList>
            <consortium name="The Broad Institute Genomics Platform"/>
            <consortium name="The Broad Institute Genome Sequencing Center for Infectious Disease"/>
            <person name="Wu L."/>
            <person name="Ma J."/>
        </authorList>
    </citation>
    <scope>NUCLEOTIDE SEQUENCE [LARGE SCALE GENOMIC DNA]</scope>
    <source>
        <strain evidence="3">CGMCC 1.15180</strain>
    </source>
</reference>
<sequence>MADVEVLGDDSAADRLDEGFPLVSCQLREASGPCRSSVEQRPTKTQLGAGREPPSGQEYSTAVWRDGIAGASISPDWMTARHESA</sequence>
<feature type="compositionally biased region" description="Polar residues" evidence="1">
    <location>
        <begin position="37"/>
        <end position="46"/>
    </location>
</feature>